<evidence type="ECO:0000259" key="2">
    <source>
        <dbReference type="PROSITE" id="PS50181"/>
    </source>
</evidence>
<feature type="domain" description="F-box" evidence="2">
    <location>
        <begin position="2"/>
        <end position="47"/>
    </location>
</feature>
<dbReference type="PROSITE" id="PS50181">
    <property type="entry name" value="FBOX"/>
    <property type="match status" value="1"/>
</dbReference>
<dbReference type="InterPro" id="IPR036047">
    <property type="entry name" value="F-box-like_dom_sf"/>
</dbReference>
<dbReference type="InterPro" id="IPR001810">
    <property type="entry name" value="F-box_dom"/>
</dbReference>
<name>A0A6A5WGC8_9PLEO</name>
<dbReference type="SUPFAM" id="SSF81383">
    <property type="entry name" value="F-box domain"/>
    <property type="match status" value="1"/>
</dbReference>
<feature type="region of interest" description="Disordered" evidence="1">
    <location>
        <begin position="242"/>
        <end position="268"/>
    </location>
</feature>
<reference evidence="3" key="1">
    <citation type="journal article" date="2020" name="Stud. Mycol.">
        <title>101 Dothideomycetes genomes: a test case for predicting lifestyles and emergence of pathogens.</title>
        <authorList>
            <person name="Haridas S."/>
            <person name="Albert R."/>
            <person name="Binder M."/>
            <person name="Bloem J."/>
            <person name="Labutti K."/>
            <person name="Salamov A."/>
            <person name="Andreopoulos B."/>
            <person name="Baker S."/>
            <person name="Barry K."/>
            <person name="Bills G."/>
            <person name="Bluhm B."/>
            <person name="Cannon C."/>
            <person name="Castanera R."/>
            <person name="Culley D."/>
            <person name="Daum C."/>
            <person name="Ezra D."/>
            <person name="Gonzalez J."/>
            <person name="Henrissat B."/>
            <person name="Kuo A."/>
            <person name="Liang C."/>
            <person name="Lipzen A."/>
            <person name="Lutzoni F."/>
            <person name="Magnuson J."/>
            <person name="Mondo S."/>
            <person name="Nolan M."/>
            <person name="Ohm R."/>
            <person name="Pangilinan J."/>
            <person name="Park H.-J."/>
            <person name="Ramirez L."/>
            <person name="Alfaro M."/>
            <person name="Sun H."/>
            <person name="Tritt A."/>
            <person name="Yoshinaga Y."/>
            <person name="Zwiers L.-H."/>
            <person name="Turgeon B."/>
            <person name="Goodwin S."/>
            <person name="Spatafora J."/>
            <person name="Crous P."/>
            <person name="Grigoriev I."/>
        </authorList>
    </citation>
    <scope>NUCLEOTIDE SEQUENCE</scope>
    <source>
        <strain evidence="3">CBS 123094</strain>
    </source>
</reference>
<feature type="compositionally biased region" description="Acidic residues" evidence="1">
    <location>
        <begin position="251"/>
        <end position="268"/>
    </location>
</feature>
<sequence>MSSILEVLPTELLLQVLTYLRTADLAGLLPVSKRFKKIIEPMVWSKIELHRPCFHEDYALLQLQPLEEAVQRPYQHYRIRDVMMSVRFDDQDSMKQDFDEKTSLFFRNFEAWYIAEDEKKKTRAEELARLVKWLCLPVNGPWGLDPAFEFTPADESKKSDPWNALAKMRNLEYLEISADWETYERAMPFNKDAAPKMTRLKTVKLRGHLPKAFVRHVLRNGEGITELQLGILDKPLESALDEVQEKSSSESDCEGEYQDEGEEEDDESIYDETMAPRGLACLTPDMILSFTSLTCLYLMRPAEGNEGIAREYYSVSGPAERHVLREWAYLLRATRRTLTHLILDHRVIGDENAPDGTDNDTYMVFYCHGPGYYRFVNIVLPVLLEDEWPNLQSVKLFGIDLDGIDKSEYELLDGGGEDVTQQLKRRFPTVKIESALGRRMLFESGSGTVETGGDVLDCVNGFTPEEEEQWEKRRVEGRLML</sequence>
<keyword evidence="4" id="KW-1185">Reference proteome</keyword>
<evidence type="ECO:0000256" key="1">
    <source>
        <dbReference type="SAM" id="MobiDB-lite"/>
    </source>
</evidence>
<dbReference type="Pfam" id="PF12937">
    <property type="entry name" value="F-box-like"/>
    <property type="match status" value="1"/>
</dbReference>
<organism evidence="3 4">
    <name type="scientific">Amniculicola lignicola CBS 123094</name>
    <dbReference type="NCBI Taxonomy" id="1392246"/>
    <lineage>
        <taxon>Eukaryota</taxon>
        <taxon>Fungi</taxon>
        <taxon>Dikarya</taxon>
        <taxon>Ascomycota</taxon>
        <taxon>Pezizomycotina</taxon>
        <taxon>Dothideomycetes</taxon>
        <taxon>Pleosporomycetidae</taxon>
        <taxon>Pleosporales</taxon>
        <taxon>Amniculicolaceae</taxon>
        <taxon>Amniculicola</taxon>
    </lineage>
</organism>
<proteinExistence type="predicted"/>
<dbReference type="EMBL" id="ML977622">
    <property type="protein sequence ID" value="KAF1996706.1"/>
    <property type="molecule type" value="Genomic_DNA"/>
</dbReference>
<dbReference type="OrthoDB" id="3927840at2759"/>
<gene>
    <name evidence="3" type="ORF">P154DRAFT_525404</name>
</gene>
<dbReference type="AlphaFoldDB" id="A0A6A5WGC8"/>
<dbReference type="Gene3D" id="1.20.1280.50">
    <property type="match status" value="1"/>
</dbReference>
<protein>
    <recommendedName>
        <fullName evidence="2">F-box domain-containing protein</fullName>
    </recommendedName>
</protein>
<evidence type="ECO:0000313" key="3">
    <source>
        <dbReference type="EMBL" id="KAF1996706.1"/>
    </source>
</evidence>
<dbReference type="Proteomes" id="UP000799779">
    <property type="component" value="Unassembled WGS sequence"/>
</dbReference>
<evidence type="ECO:0000313" key="4">
    <source>
        <dbReference type="Proteomes" id="UP000799779"/>
    </source>
</evidence>
<accession>A0A6A5WGC8</accession>